<evidence type="ECO:0000313" key="3">
    <source>
        <dbReference type="EMBL" id="CAL6002655.1"/>
    </source>
</evidence>
<sequence>MSVLMRRENTLIIEPGSDISKIQIINFILLPNSKKHFEGPPLQLKTDDVSQQDQVTKLQNDMRVLKQAYLNKDQEAKQLHNQVDDYKVKLAEFEKATDKSQLALVQQQKFEIKNLQAQLKQLQLISNKKQNVKETQQVKSPVKSQDKQIKQYQAQLQEKEEIIQKLQESLKQSDLQKSDIKQPGPKSLKAEELMQKIIQQHEQETSLKDTIIQSLKSNLQQNQTQIQSLNTQIQDLKLLANSDQINRQKIYYEGLIQRLNDQIHAQENSLVKSQVEETVQKLKISMQLK</sequence>
<reference evidence="2" key="1">
    <citation type="submission" date="2023-06" db="EMBL/GenBank/DDBJ databases">
        <authorList>
            <person name="Kurt Z."/>
        </authorList>
    </citation>
    <scope>NUCLEOTIDE SEQUENCE</scope>
</reference>
<evidence type="ECO:0000313" key="4">
    <source>
        <dbReference type="Proteomes" id="UP001642409"/>
    </source>
</evidence>
<evidence type="ECO:0000256" key="1">
    <source>
        <dbReference type="SAM" id="Coils"/>
    </source>
</evidence>
<accession>A0AA86NXD6</accession>
<evidence type="ECO:0000313" key="2">
    <source>
        <dbReference type="EMBL" id="CAI9926436.1"/>
    </source>
</evidence>
<reference evidence="3 4" key="2">
    <citation type="submission" date="2024-07" db="EMBL/GenBank/DDBJ databases">
        <authorList>
            <person name="Akdeniz Z."/>
        </authorList>
    </citation>
    <scope>NUCLEOTIDE SEQUENCE [LARGE SCALE GENOMIC DNA]</scope>
</reference>
<dbReference type="EMBL" id="CATOUU010000369">
    <property type="protein sequence ID" value="CAI9926436.1"/>
    <property type="molecule type" value="Genomic_DNA"/>
</dbReference>
<comment type="caution">
    <text evidence="2">The sequence shown here is derived from an EMBL/GenBank/DDBJ whole genome shotgun (WGS) entry which is preliminary data.</text>
</comment>
<dbReference type="AlphaFoldDB" id="A0AA86NXD6"/>
<feature type="coiled-coil region" evidence="1">
    <location>
        <begin position="212"/>
        <end position="276"/>
    </location>
</feature>
<dbReference type="EMBL" id="CAXDID020000046">
    <property type="protein sequence ID" value="CAL6002655.1"/>
    <property type="molecule type" value="Genomic_DNA"/>
</dbReference>
<name>A0AA86NXD6_9EUKA</name>
<feature type="coiled-coil region" evidence="1">
    <location>
        <begin position="76"/>
        <end position="176"/>
    </location>
</feature>
<proteinExistence type="predicted"/>
<protein>
    <submittedName>
        <fullName evidence="3">Hypothetical_protein</fullName>
    </submittedName>
</protein>
<gene>
    <name evidence="2" type="ORF">HINF_LOCUS14081</name>
    <name evidence="3" type="ORF">HINF_LOCUS18021</name>
</gene>
<keyword evidence="4" id="KW-1185">Reference proteome</keyword>
<keyword evidence="1" id="KW-0175">Coiled coil</keyword>
<organism evidence="2">
    <name type="scientific">Hexamita inflata</name>
    <dbReference type="NCBI Taxonomy" id="28002"/>
    <lineage>
        <taxon>Eukaryota</taxon>
        <taxon>Metamonada</taxon>
        <taxon>Diplomonadida</taxon>
        <taxon>Hexamitidae</taxon>
        <taxon>Hexamitinae</taxon>
        <taxon>Hexamita</taxon>
    </lineage>
</organism>
<dbReference type="Proteomes" id="UP001642409">
    <property type="component" value="Unassembled WGS sequence"/>
</dbReference>